<name>F2JUX2_MARM1</name>
<feature type="compositionally biased region" description="Polar residues" evidence="1">
    <location>
        <begin position="713"/>
        <end position="728"/>
    </location>
</feature>
<feature type="region of interest" description="Disordered" evidence="1">
    <location>
        <begin position="654"/>
        <end position="738"/>
    </location>
</feature>
<evidence type="ECO:0000256" key="1">
    <source>
        <dbReference type="SAM" id="MobiDB-lite"/>
    </source>
</evidence>
<dbReference type="Pfam" id="PF07693">
    <property type="entry name" value="KAP_NTPase"/>
    <property type="match status" value="1"/>
</dbReference>
<dbReference type="PANTHER" id="PTHR22674">
    <property type="entry name" value="NTPASE, KAP FAMILY P-LOOP DOMAIN-CONTAINING 1"/>
    <property type="match status" value="1"/>
</dbReference>
<dbReference type="OrthoDB" id="88903at2"/>
<dbReference type="EMBL" id="CP002583">
    <property type="protein sequence ID" value="ADZ91626.1"/>
    <property type="molecule type" value="Genomic_DNA"/>
</dbReference>
<dbReference type="STRING" id="717774.Marme_2388"/>
<dbReference type="InterPro" id="IPR011646">
    <property type="entry name" value="KAP_P-loop"/>
</dbReference>
<dbReference type="HOGENOM" id="CLU_318034_0_0_6"/>
<protein>
    <submittedName>
        <fullName evidence="3">KAP P-loop domain protein</fullName>
    </submittedName>
</protein>
<sequence length="915" mass="102571">MPTNQPLTVEEKSSLQDRLEKLDKEAILLFSARCALRVFPLLAQKNDHNASFYYWDEQDKTRCLLAVWRALLFYYRYNKSDARADDAAARAAYDAADNAAANAAYAADANAANAAYAADANAANAAYAARAAVYAAYDAAADANAATRAARAAYDANVATRAAIAATNAAAYVDYFPDIRTELESDLIQLKKGNRAVLDRFPLWQKTDPDYLNWLEKHLPEALNELSEEQSVPNVKAIIDDIWPIYKGIFEGKPDKGAINQTLGQLESFFSHSDSVSEKNNEDEPPSEVDVSSEQNNGTAEPPYDQETPIESIETIPGNRHSSHQHAAEDKLNRQHLVNSLAALLRDKNNPHHQTIGLLGHWGVGKTSVVELLKTALKTRIEANEPEFLFADFNAWEYEHTDNLQAGIAQEMIKALSSPEPEPTCWESTYWPLRKIWLTARFAWRLHGLKVLIPLSLFVSSLAPLWIPDSLKEVLSNLVEPLGTGVASIFPYAWIGTFLLPALKHTKALFAGPLAKELLTYLKLPNYGQHLGTIPVMREHIKKLTKVRLGNKKRLLYVVDDLDRCGHKGIVKVLEAVRMVLDLDNVIVVIAVDQRIALAALALHYKELATQHHNEDPKLIARDYLAKIIHLPIVLTEPDDASVTHYLEYLWDQTSSPESKEQGDGALAKTDDGLANGLPNDNTERENQTKTTEKVNHVSQEENNPLKTDRNINSEATDAPSFTGTFTGTEAHPSTEPDRLKETLKEALKKEFKEKYKELKQVEQLTEPQKRAFAHWIKHFGLSNPRQIKRLHNSYNLLLNLYPDQDKESVELTREDVEPPLAAHHFPMMVTLFAMEYLNNLESITMRKALKERFKQEAGSKDTTPESEEHDKITDIVIKLGQMKVAGKTAIKAIEPFVLPSIDIDVNRDNDEEAP</sequence>
<dbReference type="KEGG" id="mme:Marme_2388"/>
<dbReference type="Gene3D" id="3.40.50.300">
    <property type="entry name" value="P-loop containing nucleotide triphosphate hydrolases"/>
    <property type="match status" value="1"/>
</dbReference>
<keyword evidence="4" id="KW-1185">Reference proteome</keyword>
<reference evidence="3 4" key="1">
    <citation type="journal article" date="2012" name="Stand. Genomic Sci.">
        <title>Complete genome sequence of the melanogenic marine bacterium Marinomonas mediterranea type strain (MMB-1(T)).</title>
        <authorList>
            <person name="Lucas-Elio P."/>
            <person name="Goodwin L."/>
            <person name="Woyke T."/>
            <person name="Pitluck S."/>
            <person name="Nolan M."/>
            <person name="Kyrpides N.C."/>
            <person name="Detter J.C."/>
            <person name="Copeland A."/>
            <person name="Teshima H."/>
            <person name="Bruce D."/>
            <person name="Detter C."/>
            <person name="Tapia R."/>
            <person name="Han S."/>
            <person name="Land M.L."/>
            <person name="Ivanova N."/>
            <person name="Mikhailova N."/>
            <person name="Johnston A.W."/>
            <person name="Sanchez-Amat A."/>
        </authorList>
    </citation>
    <scope>NUCLEOTIDE SEQUENCE [LARGE SCALE GENOMIC DNA]</scope>
    <source>
        <strain evidence="4">ATCC 700492 / JCM 21426 / NBRC 103028 / MMB-1</strain>
    </source>
</reference>
<dbReference type="PATRIC" id="fig|717774.3.peg.2467"/>
<gene>
    <name evidence="3" type="ordered locus">Marme_2388</name>
</gene>
<dbReference type="InterPro" id="IPR027417">
    <property type="entry name" value="P-loop_NTPase"/>
</dbReference>
<dbReference type="RefSeq" id="WP_013661530.1">
    <property type="nucleotide sequence ID" value="NC_015276.1"/>
</dbReference>
<feature type="compositionally biased region" description="Polar residues" evidence="1">
    <location>
        <begin position="290"/>
        <end position="299"/>
    </location>
</feature>
<dbReference type="AlphaFoldDB" id="F2JUX2"/>
<proteinExistence type="predicted"/>
<evidence type="ECO:0000313" key="4">
    <source>
        <dbReference type="Proteomes" id="UP000001062"/>
    </source>
</evidence>
<organism evidence="3 4">
    <name type="scientific">Marinomonas mediterranea (strain ATCC 700492 / JCM 21426 / NBRC 103028 / MMB-1)</name>
    <dbReference type="NCBI Taxonomy" id="717774"/>
    <lineage>
        <taxon>Bacteria</taxon>
        <taxon>Pseudomonadati</taxon>
        <taxon>Pseudomonadota</taxon>
        <taxon>Gammaproteobacteria</taxon>
        <taxon>Oceanospirillales</taxon>
        <taxon>Oceanospirillaceae</taxon>
        <taxon>Marinomonas</taxon>
    </lineage>
</organism>
<dbReference type="PANTHER" id="PTHR22674:SF6">
    <property type="entry name" value="NTPASE KAP FAMILY P-LOOP DOMAIN-CONTAINING PROTEIN 1"/>
    <property type="match status" value="1"/>
</dbReference>
<dbReference type="Proteomes" id="UP000001062">
    <property type="component" value="Chromosome"/>
</dbReference>
<dbReference type="eggNOG" id="COG4928">
    <property type="taxonomic scope" value="Bacteria"/>
</dbReference>
<feature type="region of interest" description="Disordered" evidence="1">
    <location>
        <begin position="272"/>
        <end position="309"/>
    </location>
</feature>
<accession>F2JUX2</accession>
<evidence type="ECO:0000259" key="2">
    <source>
        <dbReference type="Pfam" id="PF07693"/>
    </source>
</evidence>
<dbReference type="SUPFAM" id="SSF52540">
    <property type="entry name" value="P-loop containing nucleoside triphosphate hydrolases"/>
    <property type="match status" value="1"/>
</dbReference>
<feature type="compositionally biased region" description="Basic and acidic residues" evidence="1">
    <location>
        <begin position="682"/>
        <end position="700"/>
    </location>
</feature>
<dbReference type="InterPro" id="IPR052754">
    <property type="entry name" value="NTPase_KAP_P-loop"/>
</dbReference>
<feature type="domain" description="KAP NTPase" evidence="2">
    <location>
        <begin position="335"/>
        <end position="713"/>
    </location>
</feature>
<evidence type="ECO:0000313" key="3">
    <source>
        <dbReference type="EMBL" id="ADZ91626.1"/>
    </source>
</evidence>